<feature type="repeat" description="ANK" evidence="7">
    <location>
        <begin position="191"/>
        <end position="218"/>
    </location>
</feature>
<dbReference type="PANTHER" id="PTHR24186">
    <property type="entry name" value="PROTEIN PHOSPHATASE 1 REGULATORY SUBUNIT"/>
    <property type="match status" value="1"/>
</dbReference>
<evidence type="ECO:0000313" key="11">
    <source>
        <dbReference type="Proteomes" id="UP001179952"/>
    </source>
</evidence>
<keyword evidence="6 8" id="KW-0472">Membrane</keyword>
<feature type="transmembrane region" description="Helical" evidence="8">
    <location>
        <begin position="533"/>
        <end position="553"/>
    </location>
</feature>
<dbReference type="EMBL" id="JAUJYN010000004">
    <property type="protein sequence ID" value="KAK1273053.1"/>
    <property type="molecule type" value="Genomic_DNA"/>
</dbReference>
<dbReference type="Proteomes" id="UP001179952">
    <property type="component" value="Unassembled WGS sequence"/>
</dbReference>
<feature type="transmembrane region" description="Helical" evidence="8">
    <location>
        <begin position="427"/>
        <end position="447"/>
    </location>
</feature>
<comment type="subcellular location">
    <subcellularLocation>
        <location evidence="1">Membrane</location>
        <topology evidence="1">Multi-pass membrane protein</topology>
    </subcellularLocation>
</comment>
<dbReference type="InterPro" id="IPR026961">
    <property type="entry name" value="PGG_dom"/>
</dbReference>
<evidence type="ECO:0000256" key="3">
    <source>
        <dbReference type="ARBA" id="ARBA00022737"/>
    </source>
</evidence>
<keyword evidence="2 8" id="KW-0812">Transmembrane</keyword>
<evidence type="ECO:0000256" key="8">
    <source>
        <dbReference type="SAM" id="Phobius"/>
    </source>
</evidence>
<dbReference type="PROSITE" id="PS50088">
    <property type="entry name" value="ANK_REPEAT"/>
    <property type="match status" value="3"/>
</dbReference>
<dbReference type="AlphaFoldDB" id="A0AAV9BA37"/>
<keyword evidence="11" id="KW-1185">Reference proteome</keyword>
<dbReference type="Pfam" id="PF12796">
    <property type="entry name" value="Ank_2"/>
    <property type="match status" value="3"/>
</dbReference>
<dbReference type="Pfam" id="PF13962">
    <property type="entry name" value="PGG"/>
    <property type="match status" value="1"/>
</dbReference>
<evidence type="ECO:0000256" key="4">
    <source>
        <dbReference type="ARBA" id="ARBA00022989"/>
    </source>
</evidence>
<dbReference type="InterPro" id="IPR036770">
    <property type="entry name" value="Ankyrin_rpt-contain_sf"/>
</dbReference>
<feature type="transmembrane region" description="Helical" evidence="8">
    <location>
        <begin position="467"/>
        <end position="489"/>
    </location>
</feature>
<dbReference type="PROSITE" id="PS50297">
    <property type="entry name" value="ANK_REP_REGION"/>
    <property type="match status" value="3"/>
</dbReference>
<evidence type="ECO:0000256" key="1">
    <source>
        <dbReference type="ARBA" id="ARBA00004141"/>
    </source>
</evidence>
<reference evidence="10" key="1">
    <citation type="journal article" date="2023" name="Nat. Commun.">
        <title>Diploid and tetraploid genomes of Acorus and the evolution of monocots.</title>
        <authorList>
            <person name="Ma L."/>
            <person name="Liu K.W."/>
            <person name="Li Z."/>
            <person name="Hsiao Y.Y."/>
            <person name="Qi Y."/>
            <person name="Fu T."/>
            <person name="Tang G.D."/>
            <person name="Zhang D."/>
            <person name="Sun W.H."/>
            <person name="Liu D.K."/>
            <person name="Li Y."/>
            <person name="Chen G.Z."/>
            <person name="Liu X.D."/>
            <person name="Liao X.Y."/>
            <person name="Jiang Y.T."/>
            <person name="Yu X."/>
            <person name="Hao Y."/>
            <person name="Huang J."/>
            <person name="Zhao X.W."/>
            <person name="Ke S."/>
            <person name="Chen Y.Y."/>
            <person name="Wu W.L."/>
            <person name="Hsu J.L."/>
            <person name="Lin Y.F."/>
            <person name="Huang M.D."/>
            <person name="Li C.Y."/>
            <person name="Huang L."/>
            <person name="Wang Z.W."/>
            <person name="Zhao X."/>
            <person name="Zhong W.Y."/>
            <person name="Peng D.H."/>
            <person name="Ahmad S."/>
            <person name="Lan S."/>
            <person name="Zhang J.S."/>
            <person name="Tsai W.C."/>
            <person name="Van de Peer Y."/>
            <person name="Liu Z.J."/>
        </authorList>
    </citation>
    <scope>NUCLEOTIDE SEQUENCE</scope>
    <source>
        <strain evidence="10">SCP</strain>
    </source>
</reference>
<dbReference type="Gene3D" id="1.25.40.20">
    <property type="entry name" value="Ankyrin repeat-containing domain"/>
    <property type="match status" value="1"/>
</dbReference>
<evidence type="ECO:0000256" key="6">
    <source>
        <dbReference type="ARBA" id="ARBA00023136"/>
    </source>
</evidence>
<feature type="transmembrane region" description="Helical" evidence="8">
    <location>
        <begin position="510"/>
        <end position="527"/>
    </location>
</feature>
<gene>
    <name evidence="10" type="ORF">QJS04_geneDACA016429</name>
</gene>
<evidence type="ECO:0000259" key="9">
    <source>
        <dbReference type="Pfam" id="PF13962"/>
    </source>
</evidence>
<dbReference type="InterPro" id="IPR002110">
    <property type="entry name" value="Ankyrin_rpt"/>
</dbReference>
<protein>
    <recommendedName>
        <fullName evidence="9">PGG domain-containing protein</fullName>
    </recommendedName>
</protein>
<evidence type="ECO:0000256" key="2">
    <source>
        <dbReference type="ARBA" id="ARBA00022692"/>
    </source>
</evidence>
<proteinExistence type="predicted"/>
<dbReference type="PANTHER" id="PTHR24186:SF50">
    <property type="entry name" value="ANKYRIN REPEAT-CONTAINING PROTEIN ITN1-LIKE ISOFORM X1"/>
    <property type="match status" value="1"/>
</dbReference>
<dbReference type="GO" id="GO:0005886">
    <property type="term" value="C:plasma membrane"/>
    <property type="evidence" value="ECO:0007669"/>
    <property type="project" value="TreeGrafter"/>
</dbReference>
<accession>A0AAV9BA37</accession>
<keyword evidence="5 7" id="KW-0040">ANK repeat</keyword>
<feature type="repeat" description="ANK" evidence="7">
    <location>
        <begin position="329"/>
        <end position="362"/>
    </location>
</feature>
<evidence type="ECO:0000256" key="5">
    <source>
        <dbReference type="ARBA" id="ARBA00023043"/>
    </source>
</evidence>
<keyword evidence="4 8" id="KW-1133">Transmembrane helix</keyword>
<name>A0AAV9BA37_ACOGR</name>
<feature type="repeat" description="ANK" evidence="7">
    <location>
        <begin position="69"/>
        <end position="91"/>
    </location>
</feature>
<evidence type="ECO:0000256" key="7">
    <source>
        <dbReference type="PROSITE-ProRule" id="PRU00023"/>
    </source>
</evidence>
<comment type="caution">
    <text evidence="10">The sequence shown here is derived from an EMBL/GenBank/DDBJ whole genome shotgun (WGS) entry which is preliminary data.</text>
</comment>
<dbReference type="SMART" id="SM00248">
    <property type="entry name" value="ANK"/>
    <property type="match status" value="9"/>
</dbReference>
<organism evidence="10 11">
    <name type="scientific">Acorus gramineus</name>
    <name type="common">Dwarf sweet flag</name>
    <dbReference type="NCBI Taxonomy" id="55184"/>
    <lineage>
        <taxon>Eukaryota</taxon>
        <taxon>Viridiplantae</taxon>
        <taxon>Streptophyta</taxon>
        <taxon>Embryophyta</taxon>
        <taxon>Tracheophyta</taxon>
        <taxon>Spermatophyta</taxon>
        <taxon>Magnoliopsida</taxon>
        <taxon>Liliopsida</taxon>
        <taxon>Acoraceae</taxon>
        <taxon>Acorus</taxon>
    </lineage>
</organism>
<reference evidence="10" key="2">
    <citation type="submission" date="2023-06" db="EMBL/GenBank/DDBJ databases">
        <authorList>
            <person name="Ma L."/>
            <person name="Liu K.-W."/>
            <person name="Li Z."/>
            <person name="Hsiao Y.-Y."/>
            <person name="Qi Y."/>
            <person name="Fu T."/>
            <person name="Tang G."/>
            <person name="Zhang D."/>
            <person name="Sun W.-H."/>
            <person name="Liu D.-K."/>
            <person name="Li Y."/>
            <person name="Chen G.-Z."/>
            <person name="Liu X.-D."/>
            <person name="Liao X.-Y."/>
            <person name="Jiang Y.-T."/>
            <person name="Yu X."/>
            <person name="Hao Y."/>
            <person name="Huang J."/>
            <person name="Zhao X.-W."/>
            <person name="Ke S."/>
            <person name="Chen Y.-Y."/>
            <person name="Wu W.-L."/>
            <person name="Hsu J.-L."/>
            <person name="Lin Y.-F."/>
            <person name="Huang M.-D."/>
            <person name="Li C.-Y."/>
            <person name="Huang L."/>
            <person name="Wang Z.-W."/>
            <person name="Zhao X."/>
            <person name="Zhong W.-Y."/>
            <person name="Peng D.-H."/>
            <person name="Ahmad S."/>
            <person name="Lan S."/>
            <person name="Zhang J.-S."/>
            <person name="Tsai W.-C."/>
            <person name="Van De Peer Y."/>
            <person name="Liu Z.-J."/>
        </authorList>
    </citation>
    <scope>NUCLEOTIDE SEQUENCE</scope>
    <source>
        <strain evidence="10">SCP</strain>
        <tissue evidence="10">Leaves</tissue>
    </source>
</reference>
<evidence type="ECO:0000313" key="10">
    <source>
        <dbReference type="EMBL" id="KAK1273053.1"/>
    </source>
</evidence>
<keyword evidence="3" id="KW-0677">Repeat</keyword>
<sequence length="573" mass="63100">MDPRLYRSAMFGDANSLRKLVEEDQMDLTRQLTPQKNNALHIAAKHGHSDFAEELFRSSHSLLFKSNSDGNLPLHVASREGHVVLVDLLIDSMTRNSTLGDRVITDLESNNRVALAVWLKRNSKGNTALHESLRFCHANVAMALLELDPGFADGVNLAGESALYLASEVGMTVVVERILSSASSFSLEGPNGRTPLHASAIGKHFDITQLLLDKVPDLINKVDTSGRNALHYAASTAGFLISQLLVRKDRSVSYVKDDDGLAPFFVAIQFGHIRTTCMILDHCPDVGELRDTRGRNALHMAIKNNTMLMLRALLKRPELGGLVNEPDSDGNTPLHVATKDNLYTRVKLMLTADGVDVRARNKEGLTALDVSELSWELSFRQIFIRQSLLHRGAVRRHFQSQLRMRYKKHALNRTGADLKTYTKTVSLVATLLATISFAAAFTMPGGYNSDDPNKGYAILIKSSALKVFLLSDTVTFCSSLALAILMMWGTLGDLEFLRSTALWSQHLLKIAFYGSLVTFGAGVYAVISDECLWLAIVVCLMVCSTPFTCRLLITGSSIMTPYAAILHAAQREP</sequence>
<dbReference type="SUPFAM" id="SSF48403">
    <property type="entry name" value="Ankyrin repeat"/>
    <property type="match status" value="1"/>
</dbReference>
<feature type="domain" description="PGG" evidence="9">
    <location>
        <begin position="418"/>
        <end position="526"/>
    </location>
</feature>